<feature type="compositionally biased region" description="Polar residues" evidence="1">
    <location>
        <begin position="72"/>
        <end position="93"/>
    </location>
</feature>
<feature type="compositionally biased region" description="Polar residues" evidence="1">
    <location>
        <begin position="1"/>
        <end position="11"/>
    </location>
</feature>
<dbReference type="AlphaFoldDB" id="A0AAD5U200"/>
<organism evidence="2 3">
    <name type="scientific">Clydaea vesicula</name>
    <dbReference type="NCBI Taxonomy" id="447962"/>
    <lineage>
        <taxon>Eukaryota</taxon>
        <taxon>Fungi</taxon>
        <taxon>Fungi incertae sedis</taxon>
        <taxon>Chytridiomycota</taxon>
        <taxon>Chytridiomycota incertae sedis</taxon>
        <taxon>Chytridiomycetes</taxon>
        <taxon>Lobulomycetales</taxon>
        <taxon>Lobulomycetaceae</taxon>
        <taxon>Clydaea</taxon>
    </lineage>
</organism>
<name>A0AAD5U200_9FUNG</name>
<evidence type="ECO:0000313" key="3">
    <source>
        <dbReference type="Proteomes" id="UP001211065"/>
    </source>
</evidence>
<feature type="region of interest" description="Disordered" evidence="1">
    <location>
        <begin position="1"/>
        <end position="93"/>
    </location>
</feature>
<keyword evidence="3" id="KW-1185">Reference proteome</keyword>
<dbReference type="SUPFAM" id="SSF52540">
    <property type="entry name" value="P-loop containing nucleoside triphosphate hydrolases"/>
    <property type="match status" value="1"/>
</dbReference>
<dbReference type="InterPro" id="IPR000048">
    <property type="entry name" value="IQ_motif_EF-hand-BS"/>
</dbReference>
<feature type="compositionally biased region" description="Basic and acidic residues" evidence="1">
    <location>
        <begin position="38"/>
        <end position="54"/>
    </location>
</feature>
<evidence type="ECO:0000313" key="2">
    <source>
        <dbReference type="EMBL" id="KAJ3221682.1"/>
    </source>
</evidence>
<dbReference type="PROSITE" id="PS50096">
    <property type="entry name" value="IQ"/>
    <property type="match status" value="1"/>
</dbReference>
<dbReference type="EMBL" id="JADGJW010000215">
    <property type="protein sequence ID" value="KAJ3221682.1"/>
    <property type="molecule type" value="Genomic_DNA"/>
</dbReference>
<gene>
    <name evidence="2" type="ORF">HK099_003238</name>
</gene>
<protein>
    <submittedName>
        <fullName evidence="2">Uncharacterized protein</fullName>
    </submittedName>
</protein>
<accession>A0AAD5U200</accession>
<dbReference type="Gene3D" id="1.20.5.190">
    <property type="match status" value="1"/>
</dbReference>
<dbReference type="Proteomes" id="UP001211065">
    <property type="component" value="Unassembled WGS sequence"/>
</dbReference>
<dbReference type="InterPro" id="IPR027417">
    <property type="entry name" value="P-loop_NTPase"/>
</dbReference>
<comment type="caution">
    <text evidence="2">The sequence shown here is derived from an EMBL/GenBank/DDBJ whole genome shotgun (WGS) entry which is preliminary data.</text>
</comment>
<proteinExistence type="predicted"/>
<reference evidence="2" key="1">
    <citation type="submission" date="2020-05" db="EMBL/GenBank/DDBJ databases">
        <title>Phylogenomic resolution of chytrid fungi.</title>
        <authorList>
            <person name="Stajich J.E."/>
            <person name="Amses K."/>
            <person name="Simmons R."/>
            <person name="Seto K."/>
            <person name="Myers J."/>
            <person name="Bonds A."/>
            <person name="Quandt C.A."/>
            <person name="Barry K."/>
            <person name="Liu P."/>
            <person name="Grigoriev I."/>
            <person name="Longcore J.E."/>
            <person name="James T.Y."/>
        </authorList>
    </citation>
    <scope>NUCLEOTIDE SEQUENCE</scope>
    <source>
        <strain evidence="2">JEL0476</strain>
    </source>
</reference>
<evidence type="ECO:0000256" key="1">
    <source>
        <dbReference type="SAM" id="MobiDB-lite"/>
    </source>
</evidence>
<dbReference type="Pfam" id="PF00612">
    <property type="entry name" value="IQ"/>
    <property type="match status" value="2"/>
</dbReference>
<sequence>MLKNSRQLTQEELTEWESAFAPRPKVFDDRGITPSPPNREKSFTQYRIERETDAISKTPSPTPLPHFENRNQKPTSSKMERQFSSPTSSAEKNSSIIVNKKFSTQSLNQTRIPVPVNYDMDSSPTFKKSKSHINFTNGVNGSWHESDNVNSNFSKKNLVPLTSSSANTTLSPVPIINNSYHLPNNFSVMATDDNHLESDSGKENCNKLEYVNKDKSHFRRNSENVDHYNTQQNFNHNRRKSEMVLSNSSKNMSSLKNLASLKLGTQNIKTSSPFLARATSTSKQVMFNSTILESPKITQRIDPFEDFGNMTDDNNEVVLINKINSIEEKMSVLTKQHKDFRSILKNLVKSEQLKYLPSILKIQKVFRGYLVRKKLFEAKALKKHVEILKIKENTRIITLDMLLFDTRNLSKNLANKLLLDSDLEKVIKVQALFKTFLVRSRIRKYLIVNFSATKIQRSFRKYLIKKKNLVKLLQIRSIKQENEIRTLNLKVEKLTLMVEELLQKRI</sequence>
<dbReference type="CDD" id="cd23767">
    <property type="entry name" value="IQCD"/>
    <property type="match status" value="1"/>
</dbReference>